<dbReference type="InterPro" id="IPR013144">
    <property type="entry name" value="CRA_dom"/>
</dbReference>
<reference evidence="4" key="1">
    <citation type="submission" date="2018-03" db="EMBL/GenBank/DDBJ databases">
        <authorList>
            <person name="Guldener U."/>
        </authorList>
    </citation>
    <scope>NUCLEOTIDE SEQUENCE</scope>
</reference>
<dbReference type="PROSITE" id="PS50896">
    <property type="entry name" value="LISH"/>
    <property type="match status" value="1"/>
</dbReference>
<evidence type="ECO:0000256" key="2">
    <source>
        <dbReference type="SAM" id="MobiDB-lite"/>
    </source>
</evidence>
<keyword evidence="5" id="KW-1185">Reference proteome</keyword>
<accession>A0AAE8MYS2</accession>
<dbReference type="AlphaFoldDB" id="A0AAE8MYS2"/>
<dbReference type="InterPro" id="IPR050618">
    <property type="entry name" value="Ubq-SigPath_Reg"/>
</dbReference>
<organism evidence="4 5">
    <name type="scientific">Cephalotrichum gorgonifer</name>
    <dbReference type="NCBI Taxonomy" id="2041049"/>
    <lineage>
        <taxon>Eukaryota</taxon>
        <taxon>Fungi</taxon>
        <taxon>Dikarya</taxon>
        <taxon>Ascomycota</taxon>
        <taxon>Pezizomycotina</taxon>
        <taxon>Sordariomycetes</taxon>
        <taxon>Hypocreomycetidae</taxon>
        <taxon>Microascales</taxon>
        <taxon>Microascaceae</taxon>
        <taxon>Cephalotrichum</taxon>
    </lineage>
</organism>
<dbReference type="Pfam" id="PF08513">
    <property type="entry name" value="LisH"/>
    <property type="match status" value="1"/>
</dbReference>
<dbReference type="Proteomes" id="UP001187682">
    <property type="component" value="Unassembled WGS sequence"/>
</dbReference>
<evidence type="ECO:0000313" key="4">
    <source>
        <dbReference type="EMBL" id="SPO03206.1"/>
    </source>
</evidence>
<dbReference type="InterPro" id="IPR024964">
    <property type="entry name" value="CTLH/CRA"/>
</dbReference>
<dbReference type="SMART" id="SM00668">
    <property type="entry name" value="CTLH"/>
    <property type="match status" value="1"/>
</dbReference>
<proteinExistence type="predicted"/>
<name>A0AAE8MYS2_9PEZI</name>
<dbReference type="PROSITE" id="PS50897">
    <property type="entry name" value="CTLH"/>
    <property type="match status" value="1"/>
</dbReference>
<dbReference type="PANTHER" id="PTHR12864">
    <property type="entry name" value="RAN BINDING PROTEIN 9-RELATED"/>
    <property type="match status" value="1"/>
</dbReference>
<dbReference type="InterPro" id="IPR006595">
    <property type="entry name" value="CTLH_C"/>
</dbReference>
<dbReference type="EMBL" id="ONZQ02000008">
    <property type="protein sequence ID" value="SPO03206.1"/>
    <property type="molecule type" value="Genomic_DNA"/>
</dbReference>
<sequence length="247" mass="26899">MSSATTTPINHVFSGRPDHTSALDRRDVNGEINALVLDYLTAGGYARAAASFAAEANLTPQQDDDSIRVRQGIQDAIHGGRIREAIHALNGMDPEILDANPVLHFSLLRLELVELIRECTASSDGDITPALNFAQTHLAPRAPTSPQFLEDLENTMALIVFPHDKLGPELESLLHPNLRREVADSVNMALHKRPAALKMLIRSRAWAEKDARETGKDLVVPMGVDLSLDLSGTLQAENGSEPMNTSF</sequence>
<protein>
    <submittedName>
        <fullName evidence="4">Related to LisH motif-containing protein</fullName>
    </submittedName>
</protein>
<evidence type="ECO:0000259" key="3">
    <source>
        <dbReference type="PROSITE" id="PS50897"/>
    </source>
</evidence>
<feature type="region of interest" description="Disordered" evidence="2">
    <location>
        <begin position="1"/>
        <end position="24"/>
    </location>
</feature>
<dbReference type="SMART" id="SM00757">
    <property type="entry name" value="CRA"/>
    <property type="match status" value="1"/>
</dbReference>
<gene>
    <name evidence="4" type="ORF">DNG_05888</name>
</gene>
<dbReference type="Pfam" id="PF10607">
    <property type="entry name" value="CTLH"/>
    <property type="match status" value="1"/>
</dbReference>
<feature type="domain" description="CTLH" evidence="3">
    <location>
        <begin position="66"/>
        <end position="123"/>
    </location>
</feature>
<comment type="function">
    <text evidence="1">Involved in the proteasome-dependent degradation of fructose-1,6-bisphosphatase.</text>
</comment>
<evidence type="ECO:0000256" key="1">
    <source>
        <dbReference type="ARBA" id="ARBA00002343"/>
    </source>
</evidence>
<comment type="caution">
    <text evidence="4">The sequence shown here is derived from an EMBL/GenBank/DDBJ whole genome shotgun (WGS) entry which is preliminary data.</text>
</comment>
<evidence type="ECO:0000313" key="5">
    <source>
        <dbReference type="Proteomes" id="UP001187682"/>
    </source>
</evidence>
<dbReference type="InterPro" id="IPR006594">
    <property type="entry name" value="LisH"/>
</dbReference>